<evidence type="ECO:0000313" key="8">
    <source>
        <dbReference type="Proteomes" id="UP001501671"/>
    </source>
</evidence>
<keyword evidence="2" id="KW-0813">Transport</keyword>
<dbReference type="PROSITE" id="PS51257">
    <property type="entry name" value="PROKAR_LIPOPROTEIN"/>
    <property type="match status" value="1"/>
</dbReference>
<gene>
    <name evidence="7" type="ORF">GCM10023144_26240</name>
</gene>
<sequence length="384" mass="40833">MTTMPRTCLCAALLALAILLGACGDKTPSPAEQATRSDPSLVEADAALQARLKTEEARLEPFGEILRVAGRIDFDLQRVARIGAPVTGRVTDINARLGQQVKPGDVLARLHSTELGTAQLAYLKASAQTELQRNNRERARQLFAADVIGRAELQKRENEYAVAAAELRAARDQLSVLGMPSAAIAKLAQDGEISSFSSVVSTLRGSVVEFKVAPGQVVQPADALFTVADLSRVWAVAEVPEQQADLVAQGQTVDIEVPALGNMKFSGELIYVGQIVDPQTRTVLVRTALDNPGGRLKPAMLATMLIVSRPTERVVIPSSAVVRAGDQDLVYVENGPGQYRAVPVQLGQGYNGKVAVDSGVKAGDRVVAEGAFHLNNQRTGAAQE</sequence>
<evidence type="ECO:0000256" key="2">
    <source>
        <dbReference type="ARBA" id="ARBA00022448"/>
    </source>
</evidence>
<evidence type="ECO:0000259" key="4">
    <source>
        <dbReference type="Pfam" id="PF25954"/>
    </source>
</evidence>
<dbReference type="SUPFAM" id="SSF111369">
    <property type="entry name" value="HlyD-like secretion proteins"/>
    <property type="match status" value="1"/>
</dbReference>
<dbReference type="Gene3D" id="2.40.420.20">
    <property type="match status" value="1"/>
</dbReference>
<evidence type="ECO:0000313" key="7">
    <source>
        <dbReference type="EMBL" id="GAA4334219.1"/>
    </source>
</evidence>
<dbReference type="NCBIfam" id="TIGR01730">
    <property type="entry name" value="RND_mfp"/>
    <property type="match status" value="1"/>
</dbReference>
<dbReference type="Gene3D" id="1.10.287.470">
    <property type="entry name" value="Helix hairpin bin"/>
    <property type="match status" value="1"/>
</dbReference>
<feature type="domain" description="CzcB-like C-terminal circularly permuted SH3-like" evidence="6">
    <location>
        <begin position="314"/>
        <end position="374"/>
    </location>
</feature>
<dbReference type="EMBL" id="BAABFO010000011">
    <property type="protein sequence ID" value="GAA4334219.1"/>
    <property type="molecule type" value="Genomic_DNA"/>
</dbReference>
<evidence type="ECO:0000259" key="5">
    <source>
        <dbReference type="Pfam" id="PF25973"/>
    </source>
</evidence>
<dbReference type="InterPro" id="IPR058649">
    <property type="entry name" value="CzcB_C"/>
</dbReference>
<dbReference type="Proteomes" id="UP001501671">
    <property type="component" value="Unassembled WGS sequence"/>
</dbReference>
<dbReference type="InterPro" id="IPR058647">
    <property type="entry name" value="BSH_CzcB-like"/>
</dbReference>
<feature type="chain" id="PRO_5045201843" evidence="3">
    <location>
        <begin position="23"/>
        <end position="384"/>
    </location>
</feature>
<name>A0ABP8H4F7_9BURK</name>
<dbReference type="PANTHER" id="PTHR30097">
    <property type="entry name" value="CATION EFFLUX SYSTEM PROTEIN CUSB"/>
    <property type="match status" value="1"/>
</dbReference>
<comment type="caution">
    <text evidence="7">The sequence shown here is derived from an EMBL/GenBank/DDBJ whole genome shotgun (WGS) entry which is preliminary data.</text>
</comment>
<feature type="domain" description="CusB-like beta-barrel" evidence="4">
    <location>
        <begin position="232"/>
        <end position="306"/>
    </location>
</feature>
<proteinExistence type="inferred from homology"/>
<feature type="domain" description="CzcB-like barrel-sandwich hybrid" evidence="5">
    <location>
        <begin position="78"/>
        <end position="229"/>
    </location>
</feature>
<comment type="similarity">
    <text evidence="1">Belongs to the membrane fusion protein (MFP) (TC 8.A.1) family.</text>
</comment>
<evidence type="ECO:0000256" key="3">
    <source>
        <dbReference type="SAM" id="SignalP"/>
    </source>
</evidence>
<organism evidence="7 8">
    <name type="scientific">Pigmentiphaga soli</name>
    <dbReference type="NCBI Taxonomy" id="1007095"/>
    <lineage>
        <taxon>Bacteria</taxon>
        <taxon>Pseudomonadati</taxon>
        <taxon>Pseudomonadota</taxon>
        <taxon>Betaproteobacteria</taxon>
        <taxon>Burkholderiales</taxon>
        <taxon>Alcaligenaceae</taxon>
        <taxon>Pigmentiphaga</taxon>
    </lineage>
</organism>
<reference evidence="8" key="1">
    <citation type="journal article" date="2019" name="Int. J. Syst. Evol. Microbiol.">
        <title>The Global Catalogue of Microorganisms (GCM) 10K type strain sequencing project: providing services to taxonomists for standard genome sequencing and annotation.</title>
        <authorList>
            <consortium name="The Broad Institute Genomics Platform"/>
            <consortium name="The Broad Institute Genome Sequencing Center for Infectious Disease"/>
            <person name="Wu L."/>
            <person name="Ma J."/>
        </authorList>
    </citation>
    <scope>NUCLEOTIDE SEQUENCE [LARGE SCALE GENOMIC DNA]</scope>
    <source>
        <strain evidence="8">JCM 17666</strain>
    </source>
</reference>
<accession>A0ABP8H4F7</accession>
<dbReference type="Pfam" id="PF25954">
    <property type="entry name" value="Beta-barrel_RND_2"/>
    <property type="match status" value="1"/>
</dbReference>
<evidence type="ECO:0000259" key="6">
    <source>
        <dbReference type="Pfam" id="PF25975"/>
    </source>
</evidence>
<dbReference type="Gene3D" id="2.40.30.170">
    <property type="match status" value="1"/>
</dbReference>
<feature type="signal peptide" evidence="3">
    <location>
        <begin position="1"/>
        <end position="22"/>
    </location>
</feature>
<keyword evidence="3" id="KW-0732">Signal</keyword>
<protein>
    <submittedName>
        <fullName evidence="7">Efflux RND transporter periplasmic adaptor subunit</fullName>
    </submittedName>
</protein>
<dbReference type="Gene3D" id="2.40.50.100">
    <property type="match status" value="1"/>
</dbReference>
<dbReference type="InterPro" id="IPR058792">
    <property type="entry name" value="Beta-barrel_RND_2"/>
</dbReference>
<dbReference type="Pfam" id="PF25973">
    <property type="entry name" value="BSH_CzcB"/>
    <property type="match status" value="1"/>
</dbReference>
<dbReference type="InterPro" id="IPR006143">
    <property type="entry name" value="RND_pump_MFP"/>
</dbReference>
<keyword evidence="8" id="KW-1185">Reference proteome</keyword>
<dbReference type="InterPro" id="IPR051909">
    <property type="entry name" value="MFP_Cation_Efflux"/>
</dbReference>
<evidence type="ECO:0000256" key="1">
    <source>
        <dbReference type="ARBA" id="ARBA00009477"/>
    </source>
</evidence>
<dbReference type="Pfam" id="PF25975">
    <property type="entry name" value="CzcB_C"/>
    <property type="match status" value="1"/>
</dbReference>